<keyword evidence="6" id="KW-1133">Transmembrane helix</keyword>
<proteinExistence type="inferred from homology"/>
<evidence type="ECO:0000313" key="10">
    <source>
        <dbReference type="Proteomes" id="UP001470230"/>
    </source>
</evidence>
<keyword evidence="2 5" id="KW-0645">Protease</keyword>
<dbReference type="PANTHER" id="PTHR43399:SF4">
    <property type="entry name" value="CELL WALL-ASSOCIATED PROTEASE"/>
    <property type="match status" value="1"/>
</dbReference>
<protein>
    <recommendedName>
        <fullName evidence="8">Peptidase S8/S53 domain-containing protein</fullName>
    </recommendedName>
</protein>
<keyword evidence="4 5" id="KW-0720">Serine protease</keyword>
<dbReference type="Pfam" id="PF00082">
    <property type="entry name" value="Peptidase_S8"/>
    <property type="match status" value="1"/>
</dbReference>
<dbReference type="EMBL" id="JAPFFF010000057">
    <property type="protein sequence ID" value="KAK8838030.1"/>
    <property type="molecule type" value="Genomic_DNA"/>
</dbReference>
<keyword evidence="3 5" id="KW-0378">Hydrolase</keyword>
<reference evidence="9 10" key="1">
    <citation type="submission" date="2024-04" db="EMBL/GenBank/DDBJ databases">
        <title>Tritrichomonas musculus Genome.</title>
        <authorList>
            <person name="Alves-Ferreira E."/>
            <person name="Grigg M."/>
            <person name="Lorenzi H."/>
            <person name="Galac M."/>
        </authorList>
    </citation>
    <scope>NUCLEOTIDE SEQUENCE [LARGE SCALE GENOMIC DNA]</scope>
    <source>
        <strain evidence="9 10">EAF2021</strain>
    </source>
</reference>
<keyword evidence="6" id="KW-0812">Transmembrane</keyword>
<evidence type="ECO:0000259" key="8">
    <source>
        <dbReference type="Pfam" id="PF00082"/>
    </source>
</evidence>
<comment type="similarity">
    <text evidence="1 5">Belongs to the peptidase S8 family.</text>
</comment>
<feature type="domain" description="Peptidase S8/S53" evidence="8">
    <location>
        <begin position="254"/>
        <end position="683"/>
    </location>
</feature>
<feature type="chain" id="PRO_5046855205" description="Peptidase S8/S53 domain-containing protein" evidence="7">
    <location>
        <begin position="17"/>
        <end position="1040"/>
    </location>
</feature>
<evidence type="ECO:0000256" key="2">
    <source>
        <dbReference type="ARBA" id="ARBA00022670"/>
    </source>
</evidence>
<name>A0ABR2GVS8_9EUKA</name>
<dbReference type="PROSITE" id="PS00138">
    <property type="entry name" value="SUBTILASE_SER"/>
    <property type="match status" value="1"/>
</dbReference>
<dbReference type="PROSITE" id="PS51892">
    <property type="entry name" value="SUBTILASE"/>
    <property type="match status" value="1"/>
</dbReference>
<evidence type="ECO:0000256" key="4">
    <source>
        <dbReference type="ARBA" id="ARBA00022825"/>
    </source>
</evidence>
<dbReference type="SUPFAM" id="SSF52743">
    <property type="entry name" value="Subtilisin-like"/>
    <property type="match status" value="1"/>
</dbReference>
<evidence type="ECO:0000256" key="3">
    <source>
        <dbReference type="ARBA" id="ARBA00022801"/>
    </source>
</evidence>
<dbReference type="InterPro" id="IPR008979">
    <property type="entry name" value="Galactose-bd-like_sf"/>
</dbReference>
<keyword evidence="10" id="KW-1185">Reference proteome</keyword>
<evidence type="ECO:0000256" key="1">
    <source>
        <dbReference type="ARBA" id="ARBA00011073"/>
    </source>
</evidence>
<dbReference type="InterPro" id="IPR015500">
    <property type="entry name" value="Peptidase_S8_subtilisin-rel"/>
</dbReference>
<feature type="active site" description="Charge relay system" evidence="5">
    <location>
        <position position="313"/>
    </location>
</feature>
<dbReference type="InterPro" id="IPR051048">
    <property type="entry name" value="Peptidase_S8/S53_subtilisin"/>
</dbReference>
<dbReference type="CDD" id="cd04842">
    <property type="entry name" value="Peptidases_S8_Kp43_protease"/>
    <property type="match status" value="1"/>
</dbReference>
<dbReference type="Gene3D" id="2.60.120.380">
    <property type="match status" value="1"/>
</dbReference>
<accession>A0ABR2GVS8</accession>
<dbReference type="InterPro" id="IPR034058">
    <property type="entry name" value="TagA/B/C/D_pept_dom"/>
</dbReference>
<feature type="active site" description="Charge relay system" evidence="5">
    <location>
        <position position="626"/>
    </location>
</feature>
<feature type="active site" description="Charge relay system" evidence="5">
    <location>
        <position position="263"/>
    </location>
</feature>
<feature type="signal peptide" evidence="7">
    <location>
        <begin position="1"/>
        <end position="16"/>
    </location>
</feature>
<keyword evidence="7" id="KW-0732">Signal</keyword>
<dbReference type="InterPro" id="IPR023828">
    <property type="entry name" value="Peptidase_S8_Ser-AS"/>
</dbReference>
<dbReference type="SUPFAM" id="SSF49785">
    <property type="entry name" value="Galactose-binding domain-like"/>
    <property type="match status" value="1"/>
</dbReference>
<dbReference type="InterPro" id="IPR000209">
    <property type="entry name" value="Peptidase_S8/S53_dom"/>
</dbReference>
<dbReference type="PRINTS" id="PR00723">
    <property type="entry name" value="SUBTILISIN"/>
</dbReference>
<evidence type="ECO:0000256" key="7">
    <source>
        <dbReference type="SAM" id="SignalP"/>
    </source>
</evidence>
<dbReference type="InterPro" id="IPR036852">
    <property type="entry name" value="Peptidase_S8/S53_dom_sf"/>
</dbReference>
<evidence type="ECO:0000256" key="5">
    <source>
        <dbReference type="PROSITE-ProRule" id="PRU01240"/>
    </source>
</evidence>
<sequence>MHFTIIFLFYLKLAFSHDAKATNTGSIYNSFSFVTSNKKEFTLSRADSTTNKNKISFSSLFGLHKSAKADEDSKQWYYVHVLNNSLSKLQEHVRILPTDQIVKNTFILYLSNKQIEEISKYCLIKILESSEKIDKTEFLNETDYLYVKTAPGYELSPSKGQFSIDQKISSDSYIVKIDKTRQRTADQILQKKRKVTEIISTIPAVQIVTAYKKPTSSNILNIGLTQKFDQPLTRGGYLNLYKFDRYVHNHGLTGEGQILTIIDEPIDYRHPMFRDDNVEVEFNKEMPNHRKILYYNSKTNKETWKKDIKQDNHGTHTSGTMAGKSLVHRDNHSINHMFDGSAPDAKIIYAGLWGETTGLDLEKVMNDHNSRISSNSWGDDALFVNNLNHEYGSLAQRNPQSLIVFAAGNSGEGEIGYTIYDPAGSKNVLTVAYSNNPIFIGYNQYTLHSIERPDFIVNLFTFSMIKFYEVADFIGTKKGESSIVAIDTRKTDDESVKEACQNVDGHHVVLMFGDSMGEASDYIDKCTNSYDMDGLVVADNASAVEELIRTKEKVAIVYEVLVDNPSPMERGLKSSIGPGNHGIMKPEVMAPGDYIVSASSYEGSSGDDHHCDNFLDCGLCLKTGTSMATPIVSGGAALIAQYFESGKWIEKTKVDGSTLRALVINSAYHPHGKMEPDLVFGHGFLDLSSVLPLEGEFGVQITSQKDKPKIKENGHLSATIHVKSTAKKLQVTLSYLDPMLHEDSPIPLTRDLDIYLVPPVGQIFHGDHLLDDTQHLATNEKIIVDEINIMEGDYTLHVYSNKFFDSSLSKEELYQEFAVVATGDIDNQYITFSEESKAPCTKSDPKHPDRCLCEEDYIGPVCKTKVHHLVDEQSFYAKMNAMEIKRIKFTLKKNITSVKAYQSSIKDYPSVWISPECHLSLSEYEVNGKVGVNGQVETKVPFGTKEICVAVFNNYYRDDAFYHVEVFTDDDCNSDGGSESDKDKGFKGLSTGTVAIILGSCCGVLLILLIIMIILYLKKKKGDKNEDKSQEFSTMKNPLL</sequence>
<dbReference type="Proteomes" id="UP001470230">
    <property type="component" value="Unassembled WGS sequence"/>
</dbReference>
<comment type="caution">
    <text evidence="9">The sequence shown here is derived from an EMBL/GenBank/DDBJ whole genome shotgun (WGS) entry which is preliminary data.</text>
</comment>
<dbReference type="PANTHER" id="PTHR43399">
    <property type="entry name" value="SUBTILISIN-RELATED"/>
    <property type="match status" value="1"/>
</dbReference>
<evidence type="ECO:0000256" key="6">
    <source>
        <dbReference type="SAM" id="Phobius"/>
    </source>
</evidence>
<keyword evidence="6" id="KW-0472">Membrane</keyword>
<evidence type="ECO:0000313" key="9">
    <source>
        <dbReference type="EMBL" id="KAK8838030.1"/>
    </source>
</evidence>
<organism evidence="9 10">
    <name type="scientific">Tritrichomonas musculus</name>
    <dbReference type="NCBI Taxonomy" id="1915356"/>
    <lineage>
        <taxon>Eukaryota</taxon>
        <taxon>Metamonada</taxon>
        <taxon>Parabasalia</taxon>
        <taxon>Tritrichomonadida</taxon>
        <taxon>Tritrichomonadidae</taxon>
        <taxon>Tritrichomonas</taxon>
    </lineage>
</organism>
<feature type="transmembrane region" description="Helical" evidence="6">
    <location>
        <begin position="994"/>
        <end position="1017"/>
    </location>
</feature>
<gene>
    <name evidence="9" type="ORF">M9Y10_035978</name>
</gene>
<dbReference type="Gene3D" id="3.40.50.200">
    <property type="entry name" value="Peptidase S8/S53 domain"/>
    <property type="match status" value="2"/>
</dbReference>